<evidence type="ECO:0000313" key="3">
    <source>
        <dbReference type="Proteomes" id="UP001519309"/>
    </source>
</evidence>
<evidence type="ECO:0000313" key="2">
    <source>
        <dbReference type="EMBL" id="MBP2055743.1"/>
    </source>
</evidence>
<name>A0ABS4M7W0_9ACTN</name>
<keyword evidence="3" id="KW-1185">Reference proteome</keyword>
<dbReference type="EMBL" id="JAGGLP010000033">
    <property type="protein sequence ID" value="MBP2055743.1"/>
    <property type="molecule type" value="Genomic_DNA"/>
</dbReference>
<evidence type="ECO:0000256" key="1">
    <source>
        <dbReference type="SAM" id="MobiDB-lite"/>
    </source>
</evidence>
<organism evidence="2 3">
    <name type="scientific">Streptomyces griseochromogenes</name>
    <dbReference type="NCBI Taxonomy" id="68214"/>
    <lineage>
        <taxon>Bacteria</taxon>
        <taxon>Bacillati</taxon>
        <taxon>Actinomycetota</taxon>
        <taxon>Actinomycetes</taxon>
        <taxon>Kitasatosporales</taxon>
        <taxon>Streptomycetaceae</taxon>
        <taxon>Streptomyces</taxon>
    </lineage>
</organism>
<gene>
    <name evidence="2" type="ORF">J2Z21_008759</name>
</gene>
<reference evidence="2 3" key="1">
    <citation type="submission" date="2021-03" db="EMBL/GenBank/DDBJ databases">
        <title>Genomic Encyclopedia of Type Strains, Phase IV (KMG-IV): sequencing the most valuable type-strain genomes for metagenomic binning, comparative biology and taxonomic classification.</title>
        <authorList>
            <person name="Goeker M."/>
        </authorList>
    </citation>
    <scope>NUCLEOTIDE SEQUENCE [LARGE SCALE GENOMIC DNA]</scope>
    <source>
        <strain evidence="2 3">DSM 40499</strain>
    </source>
</reference>
<proteinExistence type="predicted"/>
<comment type="caution">
    <text evidence="2">The sequence shown here is derived from an EMBL/GenBank/DDBJ whole genome shotgun (WGS) entry which is preliminary data.</text>
</comment>
<protein>
    <submittedName>
        <fullName evidence="2">Uncharacterized protein</fullName>
    </submittedName>
</protein>
<dbReference type="Proteomes" id="UP001519309">
    <property type="component" value="Unassembled WGS sequence"/>
</dbReference>
<sequence length="93" mass="9857">MSTSPALDPTHTALLVMDYQSAILTLLPEGDGKALRGRVPVRTDASTGMQDLLTLGDGRGRYPSRLTAGLPRPRPYGPDSRTAGPQDGKTARP</sequence>
<accession>A0ABS4M7W0</accession>
<feature type="region of interest" description="Disordered" evidence="1">
    <location>
        <begin position="42"/>
        <end position="93"/>
    </location>
</feature>